<evidence type="ECO:0000313" key="7">
    <source>
        <dbReference type="Proteomes" id="UP000050501"/>
    </source>
</evidence>
<evidence type="ECO:0000256" key="1">
    <source>
        <dbReference type="ARBA" id="ARBA00022691"/>
    </source>
</evidence>
<dbReference type="Pfam" id="PF20257">
    <property type="entry name" value="SAM_HAT_C"/>
    <property type="match status" value="1"/>
</dbReference>
<dbReference type="PANTHER" id="PTHR35092">
    <property type="entry name" value="CHLORINASE MJ1651"/>
    <property type="match status" value="1"/>
</dbReference>
<organism evidence="5">
    <name type="scientific">Levilinea saccharolytica</name>
    <dbReference type="NCBI Taxonomy" id="229921"/>
    <lineage>
        <taxon>Bacteria</taxon>
        <taxon>Bacillati</taxon>
        <taxon>Chloroflexota</taxon>
        <taxon>Anaerolineae</taxon>
        <taxon>Anaerolineales</taxon>
        <taxon>Anaerolineaceae</taxon>
        <taxon>Levilinea</taxon>
    </lineage>
</organism>
<dbReference type="InterPro" id="IPR002747">
    <property type="entry name" value="SAM_OH_AdoTrfase"/>
</dbReference>
<dbReference type="STRING" id="229921.ADN01_04510"/>
<dbReference type="Gene3D" id="3.40.50.10790">
    <property type="entry name" value="S-adenosyl-l-methionine hydroxide adenosyltransferase, N-terminal"/>
    <property type="match status" value="1"/>
</dbReference>
<proteinExistence type="inferred from homology"/>
<reference evidence="6 7" key="2">
    <citation type="submission" date="2015-07" db="EMBL/GenBank/DDBJ databases">
        <title>Genome sequence of Levilinea saccharolytica DSM 16555.</title>
        <authorList>
            <person name="Hemp J."/>
            <person name="Ward L.M."/>
            <person name="Pace L.A."/>
            <person name="Fischer W.W."/>
        </authorList>
    </citation>
    <scope>NUCLEOTIDE SEQUENCE [LARGE SCALE GENOMIC DNA]</scope>
    <source>
        <strain evidence="6 7">KIBI-1</strain>
    </source>
</reference>
<accession>A0A0M8JSG2</accession>
<dbReference type="EMBL" id="DF967975">
    <property type="protein sequence ID" value="GAP19735.1"/>
    <property type="molecule type" value="Genomic_DNA"/>
</dbReference>
<dbReference type="SUPFAM" id="SSF101852">
    <property type="entry name" value="Bacterial fluorinating enzyme, C-terminal domain"/>
    <property type="match status" value="1"/>
</dbReference>
<evidence type="ECO:0000313" key="6">
    <source>
        <dbReference type="EMBL" id="KPL87431.1"/>
    </source>
</evidence>
<dbReference type="PANTHER" id="PTHR35092:SF1">
    <property type="entry name" value="CHLORINASE MJ1651"/>
    <property type="match status" value="1"/>
</dbReference>
<gene>
    <name evidence="6" type="ORF">ADN01_04510</name>
    <name evidence="5" type="ORF">LSAC_03647</name>
</gene>
<keyword evidence="7" id="KW-1185">Reference proteome</keyword>
<evidence type="ECO:0000259" key="3">
    <source>
        <dbReference type="Pfam" id="PF01887"/>
    </source>
</evidence>
<evidence type="ECO:0000313" key="5">
    <source>
        <dbReference type="EMBL" id="GAP19735.1"/>
    </source>
</evidence>
<sequence length="268" mass="28883">MSILTLLTDFGLQDGYVGIMKGVILRIAPQTTLVDITHEVRPQQILEGALTLERSVPYFPAGSVHVAVVDPGVGTSRRPIAAQLGDQTLVGPDNGLFTLLIQAAERGQRPVKIVHLNRPRFWLAEPSNVFHGRDIFAPVGAHLARGVPLEELGTPIQDPLRLELPLPQPIDGGWRAQIIHIDRFGNLAVNLRTRHLAGMSSVQVRVARHTIPRLSRAFGDGKPGELVALMDSSGYLSVCQVNGSAAEYLNAVVGDSLEVIVTRSSTAG</sequence>
<dbReference type="OrthoDB" id="9792195at2"/>
<dbReference type="Proteomes" id="UP000050501">
    <property type="component" value="Unassembled WGS sequence"/>
</dbReference>
<dbReference type="InterPro" id="IPR023227">
    <property type="entry name" value="SAM_OH_AdoTrfase_C_sf"/>
</dbReference>
<name>A0A0M8JSG2_9CHLR</name>
<dbReference type="InterPro" id="IPR046470">
    <property type="entry name" value="SAM_HAT_C"/>
</dbReference>
<dbReference type="InterPro" id="IPR023228">
    <property type="entry name" value="SAM_OH_AdoTrfase_N_sf"/>
</dbReference>
<protein>
    <submittedName>
        <fullName evidence="5">Uncharacterized conserved protein</fullName>
    </submittedName>
</protein>
<comment type="similarity">
    <text evidence="2">Belongs to the SAM hydrolase / SAM-dependent halogenase family.</text>
</comment>
<dbReference type="Gene3D" id="2.40.30.90">
    <property type="entry name" value="Bacterial fluorinating enzyme like"/>
    <property type="match status" value="1"/>
</dbReference>
<evidence type="ECO:0000259" key="4">
    <source>
        <dbReference type="Pfam" id="PF20257"/>
    </source>
</evidence>
<dbReference type="RefSeq" id="WP_062419989.1">
    <property type="nucleotide sequence ID" value="NZ_BBXZ01000189.1"/>
</dbReference>
<dbReference type="AlphaFoldDB" id="A0A0M8JSG2"/>
<dbReference type="PIRSF" id="PIRSF006779">
    <property type="entry name" value="UCP006779"/>
    <property type="match status" value="1"/>
</dbReference>
<feature type="domain" description="S-adenosyl-l-methionine hydroxide adenosyltransferase N-terminal" evidence="3">
    <location>
        <begin position="4"/>
        <end position="153"/>
    </location>
</feature>
<keyword evidence="1" id="KW-0949">S-adenosyl-L-methionine</keyword>
<feature type="domain" description="S-adenosyl-l-methionine hydroxide adenosyltransferase C-terminal" evidence="4">
    <location>
        <begin position="177"/>
        <end position="257"/>
    </location>
</feature>
<reference evidence="5" key="1">
    <citation type="journal article" date="2015" name="Genome Announc.">
        <title>Draft Genome Sequences of Anaerolinea thermolimosa IMO-1, Bellilinea caldifistulae GOMI-1, Leptolinea tardivitalis YMTK-2, Levilinea saccharolytica KIBI-1, Longilinea arvoryzae KOME-1, Previously Described as Members of the Class Anaerolineae (Chloroflexi).</title>
        <authorList>
            <person name="Matsuura N."/>
            <person name="Tourlousse M.D."/>
            <person name="Ohashi A."/>
            <person name="Hugenholtz P."/>
            <person name="Sekiguchi Y."/>
        </authorList>
    </citation>
    <scope>NUCLEOTIDE SEQUENCE</scope>
    <source>
        <strain evidence="5">KIBI-1</strain>
    </source>
</reference>
<dbReference type="PATRIC" id="fig|229921.5.peg.3255"/>
<dbReference type="Pfam" id="PF01887">
    <property type="entry name" value="SAM_HAT_N"/>
    <property type="match status" value="1"/>
</dbReference>
<dbReference type="InterPro" id="IPR046469">
    <property type="entry name" value="SAM_HAT_N"/>
</dbReference>
<evidence type="ECO:0000256" key="2">
    <source>
        <dbReference type="ARBA" id="ARBA00024035"/>
    </source>
</evidence>
<dbReference type="SUPFAM" id="SSF102522">
    <property type="entry name" value="Bacterial fluorinating enzyme, N-terminal domain"/>
    <property type="match status" value="1"/>
</dbReference>
<dbReference type="EMBL" id="LGCM01000019">
    <property type="protein sequence ID" value="KPL87431.1"/>
    <property type="molecule type" value="Genomic_DNA"/>
</dbReference>